<gene>
    <name evidence="3" type="ORF">R1sor_019744</name>
</gene>
<dbReference type="Proteomes" id="UP001633002">
    <property type="component" value="Unassembled WGS sequence"/>
</dbReference>
<feature type="region of interest" description="Disordered" evidence="1">
    <location>
        <begin position="183"/>
        <end position="235"/>
    </location>
</feature>
<dbReference type="Gene3D" id="2.60.40.10">
    <property type="entry name" value="Immunoglobulins"/>
    <property type="match status" value="1"/>
</dbReference>
<evidence type="ECO:0000259" key="2">
    <source>
        <dbReference type="Pfam" id="PF16561"/>
    </source>
</evidence>
<proteinExistence type="predicted"/>
<evidence type="ECO:0000256" key="1">
    <source>
        <dbReference type="SAM" id="MobiDB-lite"/>
    </source>
</evidence>
<organism evidence="3 4">
    <name type="scientific">Riccia sorocarpa</name>
    <dbReference type="NCBI Taxonomy" id="122646"/>
    <lineage>
        <taxon>Eukaryota</taxon>
        <taxon>Viridiplantae</taxon>
        <taxon>Streptophyta</taxon>
        <taxon>Embryophyta</taxon>
        <taxon>Marchantiophyta</taxon>
        <taxon>Marchantiopsida</taxon>
        <taxon>Marchantiidae</taxon>
        <taxon>Marchantiales</taxon>
        <taxon>Ricciaceae</taxon>
        <taxon>Riccia</taxon>
    </lineage>
</organism>
<protein>
    <recommendedName>
        <fullName evidence="2">AMP-activated protein kinase glycogen-binding domain-containing protein</fullName>
    </recommendedName>
</protein>
<dbReference type="EMBL" id="JBJQOH010000001">
    <property type="protein sequence ID" value="KAL3701722.1"/>
    <property type="molecule type" value="Genomic_DNA"/>
</dbReference>
<dbReference type="InterPro" id="IPR013783">
    <property type="entry name" value="Ig-like_fold"/>
</dbReference>
<comment type="caution">
    <text evidence="3">The sequence shown here is derived from an EMBL/GenBank/DDBJ whole genome shotgun (WGS) entry which is preliminary data.</text>
</comment>
<dbReference type="AlphaFoldDB" id="A0ABD3IG39"/>
<dbReference type="InterPro" id="IPR014756">
    <property type="entry name" value="Ig_E-set"/>
</dbReference>
<dbReference type="CDD" id="cd02859">
    <property type="entry name" value="E_set_AMPKbeta_like_N"/>
    <property type="match status" value="1"/>
</dbReference>
<reference evidence="3 4" key="1">
    <citation type="submission" date="2024-09" db="EMBL/GenBank/DDBJ databases">
        <title>Chromosome-scale assembly of Riccia sorocarpa.</title>
        <authorList>
            <person name="Paukszto L."/>
        </authorList>
    </citation>
    <scope>NUCLEOTIDE SEQUENCE [LARGE SCALE GENOMIC DNA]</scope>
    <source>
        <strain evidence="3">LP-2024</strain>
        <tissue evidence="3">Aerial parts of the thallus</tissue>
    </source>
</reference>
<dbReference type="Pfam" id="PF16561">
    <property type="entry name" value="AMPK1_CBM"/>
    <property type="match status" value="1"/>
</dbReference>
<dbReference type="PANTHER" id="PTHR36341:SF3">
    <property type="entry name" value="DUF2996 FAMILY PROTEIN"/>
    <property type="match status" value="1"/>
</dbReference>
<dbReference type="InterPro" id="IPR032640">
    <property type="entry name" value="AMPK1_CBM"/>
</dbReference>
<name>A0ABD3IG39_9MARC</name>
<evidence type="ECO:0000313" key="4">
    <source>
        <dbReference type="Proteomes" id="UP001633002"/>
    </source>
</evidence>
<feature type="compositionally biased region" description="Low complexity" evidence="1">
    <location>
        <begin position="214"/>
        <end position="228"/>
    </location>
</feature>
<evidence type="ECO:0000313" key="3">
    <source>
        <dbReference type="EMBL" id="KAL3701722.1"/>
    </source>
</evidence>
<dbReference type="Pfam" id="PF11210">
    <property type="entry name" value="DUF2996"/>
    <property type="match status" value="1"/>
</dbReference>
<dbReference type="PANTHER" id="PTHR36341">
    <property type="entry name" value="DUF2996 FAMILY PROTEIN"/>
    <property type="match status" value="1"/>
</dbReference>
<sequence length="346" mass="37223">MAASCAWTVGSVCVLSQLQPKHAALSGNCRQCCTCRNSAPHWQTGSPVSSSFISISWKDQRRNLSLAGGRRADRVRLIVRGSQEAGTSTLLVQEVEFTWKGQGSEVLLTGDFLQWETKVPLEKGPNGSFTLKKKLPVGKFMYKFIVDGEWKHSADSPTVPDGIGGFNNEIIVADPEVKGAIATTTDPGAQTAPALAPAKEPVGEAEPAKPKPKPVAAAAGDGSKPTPKAAKKAPAVKKSLEATMLEDVIPQLTATLEKEEGLLDLTITFEDNQLKTSFTKGDVPYCHWAFFPDGTLEGSRGASLTSHGSPPSTLEPFLVDENKITPELVVFWIRKRLFAQKILSLN</sequence>
<dbReference type="SUPFAM" id="SSF81296">
    <property type="entry name" value="E set domains"/>
    <property type="match status" value="1"/>
</dbReference>
<feature type="domain" description="AMP-activated protein kinase glycogen-binding" evidence="2">
    <location>
        <begin position="95"/>
        <end position="176"/>
    </location>
</feature>
<accession>A0ABD3IG39</accession>
<keyword evidence="4" id="KW-1185">Reference proteome</keyword>
<dbReference type="InterPro" id="IPR021374">
    <property type="entry name" value="DUF2996"/>
</dbReference>